<keyword evidence="8" id="KW-1185">Reference proteome</keyword>
<dbReference type="RefSeq" id="WP_210436560.1">
    <property type="nucleotide sequence ID" value="NZ_CWKH01000001.1"/>
</dbReference>
<dbReference type="GO" id="GO:0051287">
    <property type="term" value="F:NAD binding"/>
    <property type="evidence" value="ECO:0007669"/>
    <property type="project" value="InterPro"/>
</dbReference>
<keyword evidence="2 4" id="KW-0560">Oxidoreductase</keyword>
<gene>
    <name evidence="7" type="primary">serA2</name>
    <name evidence="7" type="ORF">BN2156_00258</name>
</gene>
<dbReference type="EMBL" id="CWKH01000001">
    <property type="protein sequence ID" value="CRZ13425.1"/>
    <property type="molecule type" value="Genomic_DNA"/>
</dbReference>
<evidence type="ECO:0000256" key="1">
    <source>
        <dbReference type="ARBA" id="ARBA00005854"/>
    </source>
</evidence>
<reference evidence="8" key="1">
    <citation type="submission" date="2015-07" db="EMBL/GenBank/DDBJ databases">
        <authorList>
            <person name="Urmite Genomes"/>
        </authorList>
    </citation>
    <scope>NUCLEOTIDE SEQUENCE [LARGE SCALE GENOMIC DNA]</scope>
    <source>
        <strain evidence="8">type strain: ATCC 49404</strain>
    </source>
</reference>
<protein>
    <submittedName>
        <fullName evidence="7">D-3-phosphoglycerate dehydrogenase SerA2</fullName>
    </submittedName>
</protein>
<dbReference type="InterPro" id="IPR029753">
    <property type="entry name" value="D-isomer_DH_CS"/>
</dbReference>
<dbReference type="Proteomes" id="UP000199147">
    <property type="component" value="Unassembled WGS sequence"/>
</dbReference>
<evidence type="ECO:0000256" key="3">
    <source>
        <dbReference type="ARBA" id="ARBA00023027"/>
    </source>
</evidence>
<dbReference type="InterPro" id="IPR006139">
    <property type="entry name" value="D-isomer_2_OHA_DH_cat_dom"/>
</dbReference>
<dbReference type="Pfam" id="PF00389">
    <property type="entry name" value="2-Hacid_dh"/>
    <property type="match status" value="1"/>
</dbReference>
<proteinExistence type="inferred from homology"/>
<dbReference type="Pfam" id="PF02826">
    <property type="entry name" value="2-Hacid_dh_C"/>
    <property type="match status" value="1"/>
</dbReference>
<dbReference type="InterPro" id="IPR050857">
    <property type="entry name" value="D-2-hydroxyacid_DH"/>
</dbReference>
<sequence length="319" mass="33838">MNAPLRIAVLDDYQGIADTVDWSPIPRPVQITALREHIAGGPDLIETLAGHEVVVAMRERTPLDAALLAQLPALKLLVTTGPFNAAIDVAAAHRLGITVSGTGGAITPTVEHTWALILGLQRHVVTEDQRIRNGLWQSTIGADLHGRTLGLVGVGRIGSRVAAIGKAFGMNVIAWSPHLTDERAAKAGVVRVGRDALFSEADVVSLHMVLSESTRGLIGAVELAAMKPSAILVNTSRGGLIDESALVEALRGKQIRGAALDVYQQEPLPPGHPLAAMSNTLLTPHLGYVTENVMTIFYRDIVEDIAAYCTGSPLRLLTV</sequence>
<dbReference type="InterPro" id="IPR036291">
    <property type="entry name" value="NAD(P)-bd_dom_sf"/>
</dbReference>
<dbReference type="CDD" id="cd12169">
    <property type="entry name" value="PGDH_like_1"/>
    <property type="match status" value="1"/>
</dbReference>
<dbReference type="FunFam" id="3.40.50.720:FF:000203">
    <property type="entry name" value="D-3-phosphoglycerate dehydrogenase (SerA)"/>
    <property type="match status" value="1"/>
</dbReference>
<dbReference type="PANTHER" id="PTHR42789:SF1">
    <property type="entry name" value="D-ISOMER SPECIFIC 2-HYDROXYACID DEHYDROGENASE FAMILY PROTEIN (AFU_ORTHOLOGUE AFUA_6G10090)"/>
    <property type="match status" value="1"/>
</dbReference>
<evidence type="ECO:0000256" key="2">
    <source>
        <dbReference type="ARBA" id="ARBA00023002"/>
    </source>
</evidence>
<name>A0A0H5RGZ0_9MYCO</name>
<feature type="domain" description="D-isomer specific 2-hydroxyacid dehydrogenase NAD-binding" evidence="6">
    <location>
        <begin position="115"/>
        <end position="287"/>
    </location>
</feature>
<comment type="similarity">
    <text evidence="1 4">Belongs to the D-isomer specific 2-hydroxyacid dehydrogenase family.</text>
</comment>
<accession>A0A0H5RGZ0</accession>
<dbReference type="PROSITE" id="PS00671">
    <property type="entry name" value="D_2_HYDROXYACID_DH_3"/>
    <property type="match status" value="1"/>
</dbReference>
<dbReference type="GO" id="GO:0016616">
    <property type="term" value="F:oxidoreductase activity, acting on the CH-OH group of donors, NAD or NADP as acceptor"/>
    <property type="evidence" value="ECO:0007669"/>
    <property type="project" value="InterPro"/>
</dbReference>
<organism evidence="7 8">
    <name type="scientific">Mycolicibacterium neworleansense</name>
    <dbReference type="NCBI Taxonomy" id="146018"/>
    <lineage>
        <taxon>Bacteria</taxon>
        <taxon>Bacillati</taxon>
        <taxon>Actinomycetota</taxon>
        <taxon>Actinomycetes</taxon>
        <taxon>Mycobacteriales</taxon>
        <taxon>Mycobacteriaceae</taxon>
        <taxon>Mycolicibacterium</taxon>
    </lineage>
</organism>
<dbReference type="PANTHER" id="PTHR42789">
    <property type="entry name" value="D-ISOMER SPECIFIC 2-HYDROXYACID DEHYDROGENASE FAMILY PROTEIN (AFU_ORTHOLOGUE AFUA_6G10090)"/>
    <property type="match status" value="1"/>
</dbReference>
<evidence type="ECO:0000256" key="4">
    <source>
        <dbReference type="RuleBase" id="RU003719"/>
    </source>
</evidence>
<evidence type="ECO:0000259" key="6">
    <source>
        <dbReference type="Pfam" id="PF02826"/>
    </source>
</evidence>
<dbReference type="SUPFAM" id="SSF52283">
    <property type="entry name" value="Formate/glycerate dehydrogenase catalytic domain-like"/>
    <property type="match status" value="1"/>
</dbReference>
<evidence type="ECO:0000313" key="8">
    <source>
        <dbReference type="Proteomes" id="UP000199147"/>
    </source>
</evidence>
<dbReference type="SUPFAM" id="SSF51735">
    <property type="entry name" value="NAD(P)-binding Rossmann-fold domains"/>
    <property type="match status" value="1"/>
</dbReference>
<evidence type="ECO:0000313" key="7">
    <source>
        <dbReference type="EMBL" id="CRZ13425.1"/>
    </source>
</evidence>
<dbReference type="Gene3D" id="3.40.50.720">
    <property type="entry name" value="NAD(P)-binding Rossmann-like Domain"/>
    <property type="match status" value="2"/>
</dbReference>
<evidence type="ECO:0000259" key="5">
    <source>
        <dbReference type="Pfam" id="PF00389"/>
    </source>
</evidence>
<feature type="domain" description="D-isomer specific 2-hydroxyacid dehydrogenase catalytic" evidence="5">
    <location>
        <begin position="43"/>
        <end position="314"/>
    </location>
</feature>
<dbReference type="STRING" id="146018.BN2156_00258"/>
<dbReference type="AlphaFoldDB" id="A0A0H5RGZ0"/>
<keyword evidence="3" id="KW-0520">NAD</keyword>
<dbReference type="InterPro" id="IPR006140">
    <property type="entry name" value="D-isomer_DH_NAD-bd"/>
</dbReference>